<comment type="caution">
    <text evidence="1">The sequence shown here is derived from an EMBL/GenBank/DDBJ whole genome shotgun (WGS) entry which is preliminary data.</text>
</comment>
<protein>
    <recommendedName>
        <fullName evidence="3">DUF4250 domain-containing protein</fullName>
    </recommendedName>
</protein>
<organism evidence="1 2">
    <name type="scientific">Ruminococcus callidus ATCC 27760</name>
    <dbReference type="NCBI Taxonomy" id="411473"/>
    <lineage>
        <taxon>Bacteria</taxon>
        <taxon>Bacillati</taxon>
        <taxon>Bacillota</taxon>
        <taxon>Clostridia</taxon>
        <taxon>Eubacteriales</taxon>
        <taxon>Oscillospiraceae</taxon>
        <taxon>Ruminococcus</taxon>
    </lineage>
</organism>
<sequence length="59" mass="6812">MPNIPNDPIMLMSYLNTQLRDNYASLEELCKSMCLEQAEITAKLEAVGFVYKPERNQFV</sequence>
<reference evidence="1 2" key="1">
    <citation type="submission" date="2013-07" db="EMBL/GenBank/DDBJ databases">
        <authorList>
            <person name="Weinstock G."/>
            <person name="Sodergren E."/>
            <person name="Wylie T."/>
            <person name="Fulton L."/>
            <person name="Fulton R."/>
            <person name="Fronick C."/>
            <person name="O'Laughlin M."/>
            <person name="Godfrey J."/>
            <person name="Miner T."/>
            <person name="Herter B."/>
            <person name="Appelbaum E."/>
            <person name="Cordes M."/>
            <person name="Lek S."/>
            <person name="Wollam A."/>
            <person name="Pepin K.H."/>
            <person name="Palsikar V.B."/>
            <person name="Mitreva M."/>
            <person name="Wilson R.K."/>
        </authorList>
    </citation>
    <scope>NUCLEOTIDE SEQUENCE [LARGE SCALE GENOMIC DNA]</scope>
    <source>
        <strain evidence="1 2">ATCC 27760</strain>
    </source>
</reference>
<gene>
    <name evidence="1" type="ORF">RUMCAL_03370</name>
</gene>
<dbReference type="PATRIC" id="fig|411473.3.peg.2831"/>
<dbReference type="Pfam" id="PF14056">
    <property type="entry name" value="DUF4250"/>
    <property type="match status" value="1"/>
</dbReference>
<dbReference type="OrthoDB" id="6636823at2"/>
<proteinExistence type="predicted"/>
<name>U2LCX9_9FIRM</name>
<dbReference type="InterPro" id="IPR025346">
    <property type="entry name" value="DUF4250"/>
</dbReference>
<dbReference type="eggNOG" id="ENOG50339TV">
    <property type="taxonomic scope" value="Bacteria"/>
</dbReference>
<accession>U2LCX9</accession>
<evidence type="ECO:0008006" key="3">
    <source>
        <dbReference type="Google" id="ProtNLM"/>
    </source>
</evidence>
<dbReference type="RefSeq" id="WP_021681680.1">
    <property type="nucleotide sequence ID" value="NZ_KI260360.1"/>
</dbReference>
<evidence type="ECO:0000313" key="1">
    <source>
        <dbReference type="EMBL" id="ERJ87334.1"/>
    </source>
</evidence>
<dbReference type="AlphaFoldDB" id="U2LCX9"/>
<dbReference type="HOGENOM" id="CLU_182788_0_1_9"/>
<dbReference type="GeneID" id="93693965"/>
<dbReference type="Proteomes" id="UP000016662">
    <property type="component" value="Unassembled WGS sequence"/>
</dbReference>
<dbReference type="EMBL" id="AWVF01000447">
    <property type="protein sequence ID" value="ERJ87334.1"/>
    <property type="molecule type" value="Genomic_DNA"/>
</dbReference>
<evidence type="ECO:0000313" key="2">
    <source>
        <dbReference type="Proteomes" id="UP000016662"/>
    </source>
</evidence>
<dbReference type="STRING" id="411473.RUMCAL_03370"/>
<keyword evidence="2" id="KW-1185">Reference proteome</keyword>